<name>A0A6J5YAZ0_PRUAR</name>
<accession>A0A6J5YAZ0</accession>
<keyword evidence="2" id="KW-1185">Reference proteome</keyword>
<proteinExistence type="predicted"/>
<dbReference type="EMBL" id="CAEKKB010000008">
    <property type="protein sequence ID" value="CAB4321567.1"/>
    <property type="molecule type" value="Genomic_DNA"/>
</dbReference>
<reference evidence="2" key="1">
    <citation type="journal article" date="2020" name="Genome Biol.">
        <title>Gamete binning: chromosome-level and haplotype-resolved genome assembly enabled by high-throughput single-cell sequencing of gamete genomes.</title>
        <authorList>
            <person name="Campoy J.A."/>
            <person name="Sun H."/>
            <person name="Goel M."/>
            <person name="Jiao W.-B."/>
            <person name="Folz-Donahue K."/>
            <person name="Wang N."/>
            <person name="Rubio M."/>
            <person name="Liu C."/>
            <person name="Kukat C."/>
            <person name="Ruiz D."/>
            <person name="Huettel B."/>
            <person name="Schneeberger K."/>
        </authorList>
    </citation>
    <scope>NUCLEOTIDE SEQUENCE [LARGE SCALE GENOMIC DNA]</scope>
    <source>
        <strain evidence="2">cv. Rojo Pasion</strain>
    </source>
</reference>
<dbReference type="Proteomes" id="UP000507245">
    <property type="component" value="Unassembled WGS sequence"/>
</dbReference>
<gene>
    <name evidence="1" type="ORF">ORAREDHAP_LOCUS50770</name>
</gene>
<protein>
    <submittedName>
        <fullName evidence="1">Uncharacterized protein</fullName>
    </submittedName>
</protein>
<evidence type="ECO:0000313" key="1">
    <source>
        <dbReference type="EMBL" id="CAB4321567.1"/>
    </source>
</evidence>
<sequence length="143" mass="16316">MRVITRQPLDLSKTDTMPLANLLQYKDEVLIQLKLRKPDWDPVVYIRSDRGLDESLWLKLLAAERNTLTRFGIAETNLKATLEPAPRSVIVNKLAELNVLISAMRAQGWNLKARRVGFVAGMDDKLQKRLKKVAMEALLVVEH</sequence>
<dbReference type="AlphaFoldDB" id="A0A6J5YAZ0"/>
<evidence type="ECO:0000313" key="2">
    <source>
        <dbReference type="Proteomes" id="UP000507245"/>
    </source>
</evidence>
<organism evidence="1 2">
    <name type="scientific">Prunus armeniaca</name>
    <name type="common">Apricot</name>
    <name type="synonym">Armeniaca vulgaris</name>
    <dbReference type="NCBI Taxonomy" id="36596"/>
    <lineage>
        <taxon>Eukaryota</taxon>
        <taxon>Viridiplantae</taxon>
        <taxon>Streptophyta</taxon>
        <taxon>Embryophyta</taxon>
        <taxon>Tracheophyta</taxon>
        <taxon>Spermatophyta</taxon>
        <taxon>Magnoliopsida</taxon>
        <taxon>eudicotyledons</taxon>
        <taxon>Gunneridae</taxon>
        <taxon>Pentapetalae</taxon>
        <taxon>rosids</taxon>
        <taxon>fabids</taxon>
        <taxon>Rosales</taxon>
        <taxon>Rosaceae</taxon>
        <taxon>Amygdaloideae</taxon>
        <taxon>Amygdaleae</taxon>
        <taxon>Prunus</taxon>
    </lineage>
</organism>